<dbReference type="EMBL" id="LGRX02029362">
    <property type="protein sequence ID" value="KAK3246935.1"/>
    <property type="molecule type" value="Genomic_DNA"/>
</dbReference>
<gene>
    <name evidence="1" type="ORF">CYMTET_43548</name>
</gene>
<protein>
    <submittedName>
        <fullName evidence="1">Uncharacterized protein</fullName>
    </submittedName>
</protein>
<keyword evidence="2" id="KW-1185">Reference proteome</keyword>
<reference evidence="1 2" key="1">
    <citation type="journal article" date="2015" name="Genome Biol. Evol.">
        <title>Comparative Genomics of a Bacterivorous Green Alga Reveals Evolutionary Causalities and Consequences of Phago-Mixotrophic Mode of Nutrition.</title>
        <authorList>
            <person name="Burns J.A."/>
            <person name="Paasch A."/>
            <person name="Narechania A."/>
            <person name="Kim E."/>
        </authorList>
    </citation>
    <scope>NUCLEOTIDE SEQUENCE [LARGE SCALE GENOMIC DNA]</scope>
    <source>
        <strain evidence="1 2">PLY_AMNH</strain>
    </source>
</reference>
<evidence type="ECO:0000313" key="2">
    <source>
        <dbReference type="Proteomes" id="UP001190700"/>
    </source>
</evidence>
<dbReference type="Proteomes" id="UP001190700">
    <property type="component" value="Unassembled WGS sequence"/>
</dbReference>
<sequence length="102" mass="11018">MDGSLFCTEDAKDRLKLFTHAVFGDWLAGLVWTQQLTPATLPPRGGAPAFKLQVRDALIRAHGDSASKCYKLYCQAGFHTAADSPAMATSAAASIRAFEMRV</sequence>
<evidence type="ECO:0000313" key="1">
    <source>
        <dbReference type="EMBL" id="KAK3246935.1"/>
    </source>
</evidence>
<dbReference type="AlphaFoldDB" id="A0AAE0C3L8"/>
<proteinExistence type="predicted"/>
<comment type="caution">
    <text evidence="1">The sequence shown here is derived from an EMBL/GenBank/DDBJ whole genome shotgun (WGS) entry which is preliminary data.</text>
</comment>
<organism evidence="1 2">
    <name type="scientific">Cymbomonas tetramitiformis</name>
    <dbReference type="NCBI Taxonomy" id="36881"/>
    <lineage>
        <taxon>Eukaryota</taxon>
        <taxon>Viridiplantae</taxon>
        <taxon>Chlorophyta</taxon>
        <taxon>Pyramimonadophyceae</taxon>
        <taxon>Pyramimonadales</taxon>
        <taxon>Pyramimonadaceae</taxon>
        <taxon>Cymbomonas</taxon>
    </lineage>
</organism>
<name>A0AAE0C3L8_9CHLO</name>
<accession>A0AAE0C3L8</accession>